<dbReference type="EMBL" id="CP034464">
    <property type="protein sequence ID" value="AZP12770.1"/>
    <property type="molecule type" value="Genomic_DNA"/>
</dbReference>
<feature type="transmembrane region" description="Helical" evidence="1">
    <location>
        <begin position="41"/>
        <end position="62"/>
    </location>
</feature>
<feature type="transmembrane region" description="Helical" evidence="1">
    <location>
        <begin position="69"/>
        <end position="90"/>
    </location>
</feature>
<reference evidence="2 3" key="1">
    <citation type="journal article" date="2011" name="Int. J. Syst. Evol. Microbiol.">
        <title>Description of Undibacterium oligocarboniphilum sp. nov., isolated from purified water, and Undibacterium pigrum strain CCUG 49012 as the type strain of Undibacterium parvum sp. nov., and emended descriptions of the genus Undibacterium and the species Undibacterium pigrum.</title>
        <authorList>
            <person name="Eder W."/>
            <person name="Wanner G."/>
            <person name="Ludwig W."/>
            <person name="Busse H.J."/>
            <person name="Ziemke-Kageler F."/>
            <person name="Lang E."/>
        </authorList>
    </citation>
    <scope>NUCLEOTIDE SEQUENCE [LARGE SCALE GENOMIC DNA]</scope>
    <source>
        <strain evidence="2 3">DSM 23061</strain>
    </source>
</reference>
<feature type="transmembrane region" description="Helical" evidence="1">
    <location>
        <begin position="222"/>
        <end position="246"/>
    </location>
</feature>
<feature type="transmembrane region" description="Helical" evidence="1">
    <location>
        <begin position="266"/>
        <end position="288"/>
    </location>
</feature>
<gene>
    <name evidence="2" type="ORF">EJN92_12625</name>
</gene>
<keyword evidence="1" id="KW-1133">Transmembrane helix</keyword>
<proteinExistence type="predicted"/>
<sequence>MSSVDSIISINLVFYLIGAIAMLVAGLSWRDASNPKRYSTALFWFLFGFSFLFGDLMLSLLGKQVTYRIVGVMVLLIAALAGAKLLGVGVPPPEDEAERQRSAQRLGNRLFLPALAIPVITVLLTLFAKELKFGSWFLLDQKNLTLAALTIACLGALLLGSKLTGGSPLLAVRESRRLVDAIGWALLLPQMLAMLGGVFVAAQTGRSIQTIVNLFIDPDNRLALVAIYCVGMALFTMIMGNAFAAFPVMTAGIALPFLIVQQHANPAPLVAIGMFCGYCGTLMTPMAANFNIVPAALLELKDKYQVIKIQIPTALAVLGCNILLMYFLVFP</sequence>
<evidence type="ECO:0000313" key="3">
    <source>
        <dbReference type="Proteomes" id="UP000275663"/>
    </source>
</evidence>
<keyword evidence="3" id="KW-1185">Reference proteome</keyword>
<dbReference type="AlphaFoldDB" id="A0A3Q9BS54"/>
<accession>A0A3Q9BS54</accession>
<dbReference type="InterPro" id="IPR009323">
    <property type="entry name" value="DUF979"/>
</dbReference>
<protein>
    <submittedName>
        <fullName evidence="2">DUF979 domain-containing protein</fullName>
    </submittedName>
</protein>
<feature type="transmembrane region" description="Helical" evidence="1">
    <location>
        <begin position="143"/>
        <end position="161"/>
    </location>
</feature>
<dbReference type="OrthoDB" id="1689651at2"/>
<evidence type="ECO:0000313" key="2">
    <source>
        <dbReference type="EMBL" id="AZP12770.1"/>
    </source>
</evidence>
<keyword evidence="1" id="KW-0812">Transmembrane</keyword>
<name>A0A3Q9BS54_9BURK</name>
<keyword evidence="1" id="KW-0472">Membrane</keyword>
<dbReference type="RefSeq" id="WP_126128149.1">
    <property type="nucleotide sequence ID" value="NZ_CP034464.1"/>
</dbReference>
<feature type="transmembrane region" description="Helical" evidence="1">
    <location>
        <begin position="110"/>
        <end position="131"/>
    </location>
</feature>
<dbReference type="KEGG" id="upv:EJN92_12625"/>
<feature type="transmembrane region" description="Helical" evidence="1">
    <location>
        <begin position="181"/>
        <end position="202"/>
    </location>
</feature>
<organism evidence="2 3">
    <name type="scientific">Undibacterium parvum</name>
    <dbReference type="NCBI Taxonomy" id="401471"/>
    <lineage>
        <taxon>Bacteria</taxon>
        <taxon>Pseudomonadati</taxon>
        <taxon>Pseudomonadota</taxon>
        <taxon>Betaproteobacteria</taxon>
        <taxon>Burkholderiales</taxon>
        <taxon>Oxalobacteraceae</taxon>
        <taxon>Undibacterium</taxon>
    </lineage>
</organism>
<dbReference type="Pfam" id="PF06166">
    <property type="entry name" value="DUF979"/>
    <property type="match status" value="1"/>
</dbReference>
<dbReference type="Proteomes" id="UP000275663">
    <property type="component" value="Chromosome"/>
</dbReference>
<feature type="transmembrane region" description="Helical" evidence="1">
    <location>
        <begin position="12"/>
        <end position="29"/>
    </location>
</feature>
<feature type="transmembrane region" description="Helical" evidence="1">
    <location>
        <begin position="309"/>
        <end position="329"/>
    </location>
</feature>
<evidence type="ECO:0000256" key="1">
    <source>
        <dbReference type="SAM" id="Phobius"/>
    </source>
</evidence>